<name>A0A365YWN2_9PROT</name>
<dbReference type="AlphaFoldDB" id="A0A365YWN2"/>
<organism evidence="2 3">
    <name type="scientific">Novacetimonas cocois</name>
    <dbReference type="NCBI Taxonomy" id="1747507"/>
    <lineage>
        <taxon>Bacteria</taxon>
        <taxon>Pseudomonadati</taxon>
        <taxon>Pseudomonadota</taxon>
        <taxon>Alphaproteobacteria</taxon>
        <taxon>Acetobacterales</taxon>
        <taxon>Acetobacteraceae</taxon>
        <taxon>Novacetimonas</taxon>
    </lineage>
</organism>
<feature type="chain" id="PRO_5016628277" evidence="1">
    <location>
        <begin position="30"/>
        <end position="204"/>
    </location>
</feature>
<feature type="signal peptide" evidence="1">
    <location>
        <begin position="1"/>
        <end position="29"/>
    </location>
</feature>
<dbReference type="Pfam" id="PF06776">
    <property type="entry name" value="IalB"/>
    <property type="match status" value="1"/>
</dbReference>
<dbReference type="InterPro" id="IPR038696">
    <property type="entry name" value="IalB_sf"/>
</dbReference>
<protein>
    <submittedName>
        <fullName evidence="2">Invasion-associated locus B family protein</fullName>
    </submittedName>
</protein>
<proteinExistence type="predicted"/>
<keyword evidence="1" id="KW-0732">Signal</keyword>
<evidence type="ECO:0000313" key="3">
    <source>
        <dbReference type="Proteomes" id="UP000252680"/>
    </source>
</evidence>
<evidence type="ECO:0000256" key="1">
    <source>
        <dbReference type="SAM" id="SignalP"/>
    </source>
</evidence>
<sequence length="204" mass="21673">MGCRIMNWKIMAGSVAALAILAVAGTEIAQHATASTSTPASTTRAAAPSIAAPDTHLLPGGATSINETYQDWRVICQQTDKRAGCVMVQQIIDRKTHRTVMNMELSPDQQGLRGIVVLPFGLDLGKGVTMKADNAAVGQPVAFRTCLPSGCIVPFTFDTSVLARLRTSKAMQIAAVSASEQNIAFPVSLNGFANAFDRIRSIRK</sequence>
<dbReference type="OrthoDB" id="9814802at2"/>
<comment type="caution">
    <text evidence="2">The sequence shown here is derived from an EMBL/GenBank/DDBJ whole genome shotgun (WGS) entry which is preliminary data.</text>
</comment>
<reference evidence="2 3" key="1">
    <citation type="submission" date="2018-05" db="EMBL/GenBank/DDBJ databases">
        <title>Komagataeibacter cocois sp. nov., for a novel cellulose- producing strain isolated from coconut milk.</title>
        <authorList>
            <person name="Liu L."/>
            <person name="Wang Y."/>
            <person name="Liu S."/>
            <person name="Bi J."/>
            <person name="Chen H."/>
            <person name="Deng J."/>
            <person name="Zhang C."/>
            <person name="Hu Q."/>
            <person name="Li C."/>
        </authorList>
    </citation>
    <scope>NUCLEOTIDE SEQUENCE [LARGE SCALE GENOMIC DNA]</scope>
    <source>
        <strain evidence="2 3">WE7</strain>
    </source>
</reference>
<dbReference type="InterPro" id="IPR010642">
    <property type="entry name" value="Invasion_prot_B"/>
</dbReference>
<dbReference type="Proteomes" id="UP000252680">
    <property type="component" value="Unassembled WGS sequence"/>
</dbReference>
<keyword evidence="3" id="KW-1185">Reference proteome</keyword>
<dbReference type="EMBL" id="QEXL01000008">
    <property type="protein sequence ID" value="RBM07430.1"/>
    <property type="molecule type" value="Genomic_DNA"/>
</dbReference>
<accession>A0A365YWN2</accession>
<dbReference type="Gene3D" id="2.60.40.1880">
    <property type="entry name" value="Invasion associated locus B (IalB) protein"/>
    <property type="match status" value="1"/>
</dbReference>
<evidence type="ECO:0000313" key="2">
    <source>
        <dbReference type="EMBL" id="RBM07430.1"/>
    </source>
</evidence>
<gene>
    <name evidence="2" type="ORF">NJLHNGOC_07160</name>
</gene>